<organism evidence="7 8">
    <name type="scientific">Babesia caballi</name>
    <dbReference type="NCBI Taxonomy" id="5871"/>
    <lineage>
        <taxon>Eukaryota</taxon>
        <taxon>Sar</taxon>
        <taxon>Alveolata</taxon>
        <taxon>Apicomplexa</taxon>
        <taxon>Aconoidasida</taxon>
        <taxon>Piroplasmida</taxon>
        <taxon>Babesiidae</taxon>
        <taxon>Babesia</taxon>
    </lineage>
</organism>
<dbReference type="RefSeq" id="XP_067714745.1">
    <property type="nucleotide sequence ID" value="XM_067858644.1"/>
</dbReference>
<dbReference type="AlphaFoldDB" id="A0AAV4LS67"/>
<keyword evidence="5" id="KW-0676">Redox-active center</keyword>
<keyword evidence="8" id="KW-1185">Reference proteome</keyword>
<dbReference type="GO" id="GO:0005739">
    <property type="term" value="C:mitochondrion"/>
    <property type="evidence" value="ECO:0007669"/>
    <property type="project" value="UniProtKB-ARBA"/>
</dbReference>
<dbReference type="Pfam" id="PF00462">
    <property type="entry name" value="Glutaredoxin"/>
    <property type="match status" value="1"/>
</dbReference>
<accession>A0AAV4LS67</accession>
<dbReference type="CDD" id="cd03028">
    <property type="entry name" value="GRX_PICOT_like"/>
    <property type="match status" value="1"/>
</dbReference>
<sequence length="236" mass="26318">MPLRCWWRPFHSTGIRAAHVAASGARQYRWALYSGTVAAVACFSGQYASERGFSVRRFQLHGIPGTLVILCGRRYIRATVAECEAAAESTEEAGRPSCQPIGCKPGDSDGPSVTTTVEDQLRALQLTPAAEERIRREISQYEVVLFMKGTASKPACRFSRQALDILKVSRVPTIRTVNVLEDPELRNGIKRFSNYPYIPQLYVRGEFIGGVEKLQTMHEDGSLKKLFELLHADKDV</sequence>
<dbReference type="Gene3D" id="3.40.30.10">
    <property type="entry name" value="Glutaredoxin"/>
    <property type="match status" value="1"/>
</dbReference>
<dbReference type="PANTHER" id="PTHR10293:SF16">
    <property type="entry name" value="GLUTAREDOXIN-RELATED PROTEIN 5, MITOCHONDRIAL"/>
    <property type="match status" value="1"/>
</dbReference>
<dbReference type="Proteomes" id="UP001497744">
    <property type="component" value="Unassembled WGS sequence"/>
</dbReference>
<dbReference type="GO" id="GO:0051537">
    <property type="term" value="F:2 iron, 2 sulfur cluster binding"/>
    <property type="evidence" value="ECO:0007669"/>
    <property type="project" value="UniProtKB-KW"/>
</dbReference>
<comment type="caution">
    <text evidence="7">The sequence shown here is derived from an EMBL/GenBank/DDBJ whole genome shotgun (WGS) entry which is preliminary data.</text>
</comment>
<gene>
    <name evidence="7" type="ORF">BcabD6B2_21110</name>
</gene>
<keyword evidence="1" id="KW-0001">2Fe-2S</keyword>
<feature type="domain" description="Glutaredoxin" evidence="6">
    <location>
        <begin position="143"/>
        <end position="208"/>
    </location>
</feature>
<proteinExistence type="predicted"/>
<dbReference type="InterPro" id="IPR002109">
    <property type="entry name" value="Glutaredoxin"/>
</dbReference>
<dbReference type="InterPro" id="IPR033658">
    <property type="entry name" value="GRX_PICOT-like"/>
</dbReference>
<evidence type="ECO:0000256" key="4">
    <source>
        <dbReference type="ARBA" id="ARBA00023014"/>
    </source>
</evidence>
<evidence type="ECO:0000313" key="8">
    <source>
        <dbReference type="Proteomes" id="UP001497744"/>
    </source>
</evidence>
<reference evidence="7 8" key="1">
    <citation type="submission" date="2021-06" db="EMBL/GenBank/DDBJ databases">
        <title>Genome sequence of Babesia caballi.</title>
        <authorList>
            <person name="Yamagishi J."/>
            <person name="Kidaka T."/>
            <person name="Ochi A."/>
        </authorList>
    </citation>
    <scope>NUCLEOTIDE SEQUENCE [LARGE SCALE GENOMIC DNA]</scope>
    <source>
        <strain evidence="7">USDA-D6B2</strain>
    </source>
</reference>
<protein>
    <submittedName>
        <fullName evidence="7">Grx4 family monothiol glutaredoxin</fullName>
    </submittedName>
</protein>
<keyword evidence="2" id="KW-0479">Metal-binding</keyword>
<dbReference type="PANTHER" id="PTHR10293">
    <property type="entry name" value="GLUTAREDOXIN FAMILY MEMBER"/>
    <property type="match status" value="1"/>
</dbReference>
<dbReference type="PROSITE" id="PS51354">
    <property type="entry name" value="GLUTAREDOXIN_2"/>
    <property type="match status" value="1"/>
</dbReference>
<keyword evidence="4" id="KW-0411">Iron-sulfur</keyword>
<dbReference type="EMBL" id="BPLF01000002">
    <property type="protein sequence ID" value="GIX62676.1"/>
    <property type="molecule type" value="Genomic_DNA"/>
</dbReference>
<evidence type="ECO:0000313" key="7">
    <source>
        <dbReference type="EMBL" id="GIX62676.1"/>
    </source>
</evidence>
<evidence type="ECO:0000256" key="3">
    <source>
        <dbReference type="ARBA" id="ARBA00023004"/>
    </source>
</evidence>
<evidence type="ECO:0000256" key="1">
    <source>
        <dbReference type="ARBA" id="ARBA00022714"/>
    </source>
</evidence>
<evidence type="ECO:0000259" key="6">
    <source>
        <dbReference type="Pfam" id="PF00462"/>
    </source>
</evidence>
<dbReference type="InterPro" id="IPR036249">
    <property type="entry name" value="Thioredoxin-like_sf"/>
</dbReference>
<dbReference type="SUPFAM" id="SSF52833">
    <property type="entry name" value="Thioredoxin-like"/>
    <property type="match status" value="1"/>
</dbReference>
<evidence type="ECO:0000256" key="2">
    <source>
        <dbReference type="ARBA" id="ARBA00022723"/>
    </source>
</evidence>
<dbReference type="GO" id="GO:0046872">
    <property type="term" value="F:metal ion binding"/>
    <property type="evidence" value="ECO:0007669"/>
    <property type="project" value="UniProtKB-KW"/>
</dbReference>
<keyword evidence="3" id="KW-0408">Iron</keyword>
<dbReference type="GeneID" id="94194157"/>
<dbReference type="InterPro" id="IPR004480">
    <property type="entry name" value="Monothiol_GRX-rel"/>
</dbReference>
<name>A0AAV4LS67_BABCB</name>
<evidence type="ECO:0000256" key="5">
    <source>
        <dbReference type="ARBA" id="ARBA00023284"/>
    </source>
</evidence>